<evidence type="ECO:0000259" key="3">
    <source>
        <dbReference type="PROSITE" id="PS00497"/>
    </source>
</evidence>
<dbReference type="AlphaFoldDB" id="A0A5C3LM98"/>
<evidence type="ECO:0000256" key="2">
    <source>
        <dbReference type="ARBA" id="ARBA00023008"/>
    </source>
</evidence>
<dbReference type="PANTHER" id="PTHR11474">
    <property type="entry name" value="TYROSINASE FAMILY MEMBER"/>
    <property type="match status" value="1"/>
</dbReference>
<dbReference type="SUPFAM" id="SSF48056">
    <property type="entry name" value="Di-copper centre-containing domain"/>
    <property type="match status" value="1"/>
</dbReference>
<feature type="domain" description="Tyrosinase copper-binding" evidence="3">
    <location>
        <begin position="143"/>
        <end position="160"/>
    </location>
</feature>
<dbReference type="PANTHER" id="PTHR11474:SF126">
    <property type="entry name" value="TYROSINASE-LIKE PROTEIN TYR-1-RELATED"/>
    <property type="match status" value="1"/>
</dbReference>
<evidence type="ECO:0000256" key="1">
    <source>
        <dbReference type="ARBA" id="ARBA00022723"/>
    </source>
</evidence>
<reference evidence="5 6" key="1">
    <citation type="journal article" date="2019" name="Nat. Ecol. Evol.">
        <title>Megaphylogeny resolves global patterns of mushroom evolution.</title>
        <authorList>
            <person name="Varga T."/>
            <person name="Krizsan K."/>
            <person name="Foldi C."/>
            <person name="Dima B."/>
            <person name="Sanchez-Garcia M."/>
            <person name="Sanchez-Ramirez S."/>
            <person name="Szollosi G.J."/>
            <person name="Szarkandi J.G."/>
            <person name="Papp V."/>
            <person name="Albert L."/>
            <person name="Andreopoulos W."/>
            <person name="Angelini C."/>
            <person name="Antonin V."/>
            <person name="Barry K.W."/>
            <person name="Bougher N.L."/>
            <person name="Buchanan P."/>
            <person name="Buyck B."/>
            <person name="Bense V."/>
            <person name="Catcheside P."/>
            <person name="Chovatia M."/>
            <person name="Cooper J."/>
            <person name="Damon W."/>
            <person name="Desjardin D."/>
            <person name="Finy P."/>
            <person name="Geml J."/>
            <person name="Haridas S."/>
            <person name="Hughes K."/>
            <person name="Justo A."/>
            <person name="Karasinski D."/>
            <person name="Kautmanova I."/>
            <person name="Kiss B."/>
            <person name="Kocsube S."/>
            <person name="Kotiranta H."/>
            <person name="LaButti K.M."/>
            <person name="Lechner B.E."/>
            <person name="Liimatainen K."/>
            <person name="Lipzen A."/>
            <person name="Lukacs Z."/>
            <person name="Mihaltcheva S."/>
            <person name="Morgado L.N."/>
            <person name="Niskanen T."/>
            <person name="Noordeloos M.E."/>
            <person name="Ohm R.A."/>
            <person name="Ortiz-Santana B."/>
            <person name="Ovrebo C."/>
            <person name="Racz N."/>
            <person name="Riley R."/>
            <person name="Savchenko A."/>
            <person name="Shiryaev A."/>
            <person name="Soop K."/>
            <person name="Spirin V."/>
            <person name="Szebenyi C."/>
            <person name="Tomsovsky M."/>
            <person name="Tulloss R.E."/>
            <person name="Uehling J."/>
            <person name="Grigoriev I.V."/>
            <person name="Vagvolgyi C."/>
            <person name="Papp T."/>
            <person name="Martin F.M."/>
            <person name="Miettinen O."/>
            <person name="Hibbett D.S."/>
            <person name="Nagy L.G."/>
        </authorList>
    </citation>
    <scope>NUCLEOTIDE SEQUENCE [LARGE SCALE GENOMIC DNA]</scope>
    <source>
        <strain evidence="5 6">CBS 166.37</strain>
    </source>
</reference>
<dbReference type="Pfam" id="PF00264">
    <property type="entry name" value="Tyrosinase"/>
    <property type="match status" value="1"/>
</dbReference>
<keyword evidence="1" id="KW-0479">Metal-binding</keyword>
<dbReference type="STRING" id="68775.A0A5C3LM98"/>
<dbReference type="InterPro" id="IPR002227">
    <property type="entry name" value="Tyrosinase_Cu-bd"/>
</dbReference>
<dbReference type="Proteomes" id="UP000308652">
    <property type="component" value="Unassembled WGS sequence"/>
</dbReference>
<name>A0A5C3LM98_9AGAR</name>
<accession>A0A5C3LM98</accession>
<evidence type="ECO:0000313" key="5">
    <source>
        <dbReference type="EMBL" id="TFK33812.1"/>
    </source>
</evidence>
<proteinExistence type="predicted"/>
<dbReference type="InterPro" id="IPR050316">
    <property type="entry name" value="Tyrosinase/Hemocyanin"/>
</dbReference>
<evidence type="ECO:0000313" key="6">
    <source>
        <dbReference type="Proteomes" id="UP000308652"/>
    </source>
</evidence>
<protein>
    <recommendedName>
        <fullName evidence="3 4">Tyrosinase copper-binding domain-containing protein</fullName>
    </recommendedName>
</protein>
<feature type="domain" description="Tyrosinase copper-binding" evidence="4">
    <location>
        <begin position="317"/>
        <end position="328"/>
    </location>
</feature>
<dbReference type="PRINTS" id="PR00092">
    <property type="entry name" value="TYROSINASE"/>
</dbReference>
<gene>
    <name evidence="5" type="ORF">BDQ12DRAFT_669943</name>
</gene>
<dbReference type="OrthoDB" id="6132182at2759"/>
<organism evidence="5 6">
    <name type="scientific">Crucibulum laeve</name>
    <dbReference type="NCBI Taxonomy" id="68775"/>
    <lineage>
        <taxon>Eukaryota</taxon>
        <taxon>Fungi</taxon>
        <taxon>Dikarya</taxon>
        <taxon>Basidiomycota</taxon>
        <taxon>Agaricomycotina</taxon>
        <taxon>Agaricomycetes</taxon>
        <taxon>Agaricomycetidae</taxon>
        <taxon>Agaricales</taxon>
        <taxon>Agaricineae</taxon>
        <taxon>Nidulariaceae</taxon>
        <taxon>Crucibulum</taxon>
    </lineage>
</organism>
<dbReference type="PROSITE" id="PS00498">
    <property type="entry name" value="TYROSINASE_2"/>
    <property type="match status" value="1"/>
</dbReference>
<keyword evidence="6" id="KW-1185">Reference proteome</keyword>
<dbReference type="PROSITE" id="PS00497">
    <property type="entry name" value="TYROSINASE_1"/>
    <property type="match status" value="1"/>
</dbReference>
<dbReference type="GO" id="GO:0016491">
    <property type="term" value="F:oxidoreductase activity"/>
    <property type="evidence" value="ECO:0007669"/>
    <property type="project" value="InterPro"/>
</dbReference>
<dbReference type="InterPro" id="IPR008922">
    <property type="entry name" value="Di-copper_centre_dom_sf"/>
</dbReference>
<dbReference type="EMBL" id="ML213641">
    <property type="protein sequence ID" value="TFK33812.1"/>
    <property type="molecule type" value="Genomic_DNA"/>
</dbReference>
<evidence type="ECO:0000259" key="4">
    <source>
        <dbReference type="PROSITE" id="PS00498"/>
    </source>
</evidence>
<sequence>MSDLVSGPLESTLSSFSEINLLPTQVLSNLHPTVTPGDEFRTHPIQSAGNTTTGEPVPVITHKAYYHGPPHHGSAPLGHQPDNGCHITWIRQEWRTLTNKQKHDYLNAVKCLQSKPANTSFAAVRTHFDDFQALHINLTKSIHLVGHFLPWHRRFVQVYETALREECGYQGSQPYWDWSLDADDIMASPVFSPDTGFGGNGVDGTYTDLYGTDSSPPTNHTSGWGGGCVLDGPFSSYRLALGPGQRINDHCIVRNINQTFSQFITYAQVANTTRQPTFELFRIELEGKGVTPTHKIHDGGHFAVGGEMGNLYSSPGDPLFFLHHGNLDRIWWEWQKADFSNRLYQISGRTSINPPFVNVTLDFPMKMLELAPDIPARDVMDIRSIPLCYNYK</sequence>
<keyword evidence="2" id="KW-0186">Copper</keyword>
<dbReference type="Gene3D" id="1.10.1280.10">
    <property type="entry name" value="Di-copper center containing domain from catechol oxidase"/>
    <property type="match status" value="1"/>
</dbReference>
<dbReference type="GO" id="GO:0046872">
    <property type="term" value="F:metal ion binding"/>
    <property type="evidence" value="ECO:0007669"/>
    <property type="project" value="UniProtKB-KW"/>
</dbReference>